<proteinExistence type="predicted"/>
<dbReference type="EMBL" id="SMMG02000011">
    <property type="protein sequence ID" value="KAA3457496.1"/>
    <property type="molecule type" value="Genomic_DNA"/>
</dbReference>
<organism evidence="1 2">
    <name type="scientific">Gossypium australe</name>
    <dbReference type="NCBI Taxonomy" id="47621"/>
    <lineage>
        <taxon>Eukaryota</taxon>
        <taxon>Viridiplantae</taxon>
        <taxon>Streptophyta</taxon>
        <taxon>Embryophyta</taxon>
        <taxon>Tracheophyta</taxon>
        <taxon>Spermatophyta</taxon>
        <taxon>Magnoliopsida</taxon>
        <taxon>eudicotyledons</taxon>
        <taxon>Gunneridae</taxon>
        <taxon>Pentapetalae</taxon>
        <taxon>rosids</taxon>
        <taxon>malvids</taxon>
        <taxon>Malvales</taxon>
        <taxon>Malvaceae</taxon>
        <taxon>Malvoideae</taxon>
        <taxon>Gossypium</taxon>
    </lineage>
</organism>
<keyword evidence="2" id="KW-1185">Reference proteome</keyword>
<protein>
    <submittedName>
        <fullName evidence="1">Uncharacterized protein</fullName>
    </submittedName>
</protein>
<dbReference type="Proteomes" id="UP000325315">
    <property type="component" value="Unassembled WGS sequence"/>
</dbReference>
<evidence type="ECO:0000313" key="2">
    <source>
        <dbReference type="Proteomes" id="UP000325315"/>
    </source>
</evidence>
<name>A0A5B6UKY9_9ROSI</name>
<accession>A0A5B6UKY9</accession>
<gene>
    <name evidence="1" type="ORF">EPI10_004170</name>
</gene>
<evidence type="ECO:0000313" key="1">
    <source>
        <dbReference type="EMBL" id="KAA3457496.1"/>
    </source>
</evidence>
<reference evidence="2" key="1">
    <citation type="journal article" date="2019" name="Plant Biotechnol. J.">
        <title>Genome sequencing of the Australian wild diploid species Gossypium australe highlights disease resistance and delayed gland morphogenesis.</title>
        <authorList>
            <person name="Cai Y."/>
            <person name="Cai X."/>
            <person name="Wang Q."/>
            <person name="Wang P."/>
            <person name="Zhang Y."/>
            <person name="Cai C."/>
            <person name="Xu Y."/>
            <person name="Wang K."/>
            <person name="Zhou Z."/>
            <person name="Wang C."/>
            <person name="Geng S."/>
            <person name="Li B."/>
            <person name="Dong Q."/>
            <person name="Hou Y."/>
            <person name="Wang H."/>
            <person name="Ai P."/>
            <person name="Liu Z."/>
            <person name="Yi F."/>
            <person name="Sun M."/>
            <person name="An G."/>
            <person name="Cheng J."/>
            <person name="Zhang Y."/>
            <person name="Shi Q."/>
            <person name="Xie Y."/>
            <person name="Shi X."/>
            <person name="Chang Y."/>
            <person name="Huang F."/>
            <person name="Chen Y."/>
            <person name="Hong S."/>
            <person name="Mi L."/>
            <person name="Sun Q."/>
            <person name="Zhang L."/>
            <person name="Zhou B."/>
            <person name="Peng R."/>
            <person name="Zhang X."/>
            <person name="Liu F."/>
        </authorList>
    </citation>
    <scope>NUCLEOTIDE SEQUENCE [LARGE SCALE GENOMIC DNA]</scope>
    <source>
        <strain evidence="2">cv. PA1801</strain>
    </source>
</reference>
<dbReference type="OrthoDB" id="989586at2759"/>
<comment type="caution">
    <text evidence="1">The sequence shown here is derived from an EMBL/GenBank/DDBJ whole genome shotgun (WGS) entry which is preliminary data.</text>
</comment>
<sequence length="120" mass="13259">MRAAAPEGKLGGPREPLVFWPAGQNWPTTDLIHYKSSSLVGHQPKVLYLYLLSVSMAQSSRSELSLRVEPGPDSRSGFKWSLNRADYGHVSTQQNWDDTLPDDLTSMLVFGSIISIDGII</sequence>
<dbReference type="AlphaFoldDB" id="A0A5B6UKY9"/>